<feature type="signal peptide" evidence="1">
    <location>
        <begin position="1"/>
        <end position="23"/>
    </location>
</feature>
<dbReference type="EMBL" id="JAQQXP010000001">
    <property type="protein sequence ID" value="MDC8829963.1"/>
    <property type="molecule type" value="Genomic_DNA"/>
</dbReference>
<feature type="chain" id="PRO_5046743397" evidence="1">
    <location>
        <begin position="24"/>
        <end position="177"/>
    </location>
</feature>
<evidence type="ECO:0000256" key="1">
    <source>
        <dbReference type="SAM" id="SignalP"/>
    </source>
</evidence>
<organism evidence="2 3">
    <name type="scientific">Alteromonas gilva</name>
    <dbReference type="NCBI Taxonomy" id="2987522"/>
    <lineage>
        <taxon>Bacteria</taxon>
        <taxon>Pseudomonadati</taxon>
        <taxon>Pseudomonadota</taxon>
        <taxon>Gammaproteobacteria</taxon>
        <taxon>Alteromonadales</taxon>
        <taxon>Alteromonadaceae</taxon>
        <taxon>Alteromonas/Salinimonas group</taxon>
        <taxon>Alteromonas</taxon>
    </lineage>
</organism>
<reference evidence="2 3" key="1">
    <citation type="submission" date="2022-10" db="EMBL/GenBank/DDBJ databases">
        <title>Alteromonas sp. chi3 Genome sequencing.</title>
        <authorList>
            <person name="Park S."/>
        </authorList>
    </citation>
    <scope>NUCLEOTIDE SEQUENCE [LARGE SCALE GENOMIC DNA]</scope>
    <source>
        <strain evidence="3">chi3</strain>
    </source>
</reference>
<protein>
    <submittedName>
        <fullName evidence="2">DUF3016 domain-containing protein</fullName>
    </submittedName>
</protein>
<dbReference type="Pfam" id="PF11454">
    <property type="entry name" value="DUF3016"/>
    <property type="match status" value="1"/>
</dbReference>
<sequence>MQKLATKWFVIPALACLSGWVYAEDNSSKEQPLVEITWQEPESYTDVKPGNESRKRFRERVFKELDEYFNKLAEQLPEGQTLNVTVTNLDLAGQVWPTFGMGARDIRIIESMFIPRMAFSYELKEGGQVMKSAEVSIKDMSFMNSTARFRTNEPFAYEKFMIKRWFNQEFDSALASS</sequence>
<keyword evidence="3" id="KW-1185">Reference proteome</keyword>
<dbReference type="RefSeq" id="WP_273638541.1">
    <property type="nucleotide sequence ID" value="NZ_JAQQXP010000001.1"/>
</dbReference>
<dbReference type="InterPro" id="IPR021557">
    <property type="entry name" value="DUF3016"/>
</dbReference>
<dbReference type="Proteomes" id="UP001218788">
    <property type="component" value="Unassembled WGS sequence"/>
</dbReference>
<evidence type="ECO:0000313" key="3">
    <source>
        <dbReference type="Proteomes" id="UP001218788"/>
    </source>
</evidence>
<gene>
    <name evidence="2" type="ORF">OIK42_04205</name>
</gene>
<proteinExistence type="predicted"/>
<name>A0ABT5KZ96_9ALTE</name>
<comment type="caution">
    <text evidence="2">The sequence shown here is derived from an EMBL/GenBank/DDBJ whole genome shotgun (WGS) entry which is preliminary data.</text>
</comment>
<accession>A0ABT5KZ96</accession>
<evidence type="ECO:0000313" key="2">
    <source>
        <dbReference type="EMBL" id="MDC8829963.1"/>
    </source>
</evidence>
<keyword evidence="1" id="KW-0732">Signal</keyword>